<keyword evidence="1" id="KW-0812">Transmembrane</keyword>
<dbReference type="GeneID" id="25729300"/>
<proteinExistence type="predicted"/>
<dbReference type="PANTHER" id="PTHR48136">
    <property type="entry name" value="RUBREDOXIN-LIKE SUPERFAMILY PROTEIN"/>
    <property type="match status" value="1"/>
</dbReference>
<dbReference type="SUPFAM" id="SSF57802">
    <property type="entry name" value="Rubredoxin-like"/>
    <property type="match status" value="1"/>
</dbReference>
<organism evidence="2 3">
    <name type="scientific">Monoraphidium neglectum</name>
    <dbReference type="NCBI Taxonomy" id="145388"/>
    <lineage>
        <taxon>Eukaryota</taxon>
        <taxon>Viridiplantae</taxon>
        <taxon>Chlorophyta</taxon>
        <taxon>core chlorophytes</taxon>
        <taxon>Chlorophyceae</taxon>
        <taxon>CS clade</taxon>
        <taxon>Sphaeropleales</taxon>
        <taxon>Selenastraceae</taxon>
        <taxon>Monoraphidium</taxon>
    </lineage>
</organism>
<evidence type="ECO:0000313" key="2">
    <source>
        <dbReference type="EMBL" id="KIY95977.1"/>
    </source>
</evidence>
<dbReference type="KEGG" id="mng:MNEG_11983"/>
<gene>
    <name evidence="2" type="ORF">MNEG_11983</name>
</gene>
<evidence type="ECO:0008006" key="4">
    <source>
        <dbReference type="Google" id="ProtNLM"/>
    </source>
</evidence>
<dbReference type="EMBL" id="KK103219">
    <property type="protein sequence ID" value="KIY95977.1"/>
    <property type="molecule type" value="Genomic_DNA"/>
</dbReference>
<dbReference type="PANTHER" id="PTHR48136:SF1">
    <property type="entry name" value="RUBREDOXIN-LIKE SUPERFAMILY PROTEIN"/>
    <property type="match status" value="1"/>
</dbReference>
<feature type="transmembrane region" description="Helical" evidence="1">
    <location>
        <begin position="64"/>
        <end position="85"/>
    </location>
</feature>
<evidence type="ECO:0000313" key="3">
    <source>
        <dbReference type="Proteomes" id="UP000054498"/>
    </source>
</evidence>
<dbReference type="Proteomes" id="UP000054498">
    <property type="component" value="Unassembled WGS sequence"/>
</dbReference>
<sequence>MHTHTLKRAPGTQPPPSGYIYCETTPFEELPSNYFCEQCNAPKRRFVKYDAETGKSSGVAEGTVGTIATVIGGLGGLGVLLYLGLSA</sequence>
<accession>A0A0D2J886</accession>
<dbReference type="Gene3D" id="2.20.28.10">
    <property type="match status" value="1"/>
</dbReference>
<evidence type="ECO:0000256" key="1">
    <source>
        <dbReference type="SAM" id="Phobius"/>
    </source>
</evidence>
<protein>
    <recommendedName>
        <fullName evidence="4">Rubredoxin-like domain-containing protein</fullName>
    </recommendedName>
</protein>
<dbReference type="RefSeq" id="XP_013894997.1">
    <property type="nucleotide sequence ID" value="XM_014039543.1"/>
</dbReference>
<keyword evidence="1" id="KW-0472">Membrane</keyword>
<name>A0A0D2J886_9CHLO</name>
<reference evidence="2 3" key="1">
    <citation type="journal article" date="2013" name="BMC Genomics">
        <title>Reconstruction of the lipid metabolism for the microalga Monoraphidium neglectum from its genome sequence reveals characteristics suitable for biofuel production.</title>
        <authorList>
            <person name="Bogen C."/>
            <person name="Al-Dilaimi A."/>
            <person name="Albersmeier A."/>
            <person name="Wichmann J."/>
            <person name="Grundmann M."/>
            <person name="Rupp O."/>
            <person name="Lauersen K.J."/>
            <person name="Blifernez-Klassen O."/>
            <person name="Kalinowski J."/>
            <person name="Goesmann A."/>
            <person name="Mussgnug J.H."/>
            <person name="Kruse O."/>
        </authorList>
    </citation>
    <scope>NUCLEOTIDE SEQUENCE [LARGE SCALE GENOMIC DNA]</scope>
    <source>
        <strain evidence="2 3">SAG 48.87</strain>
    </source>
</reference>
<keyword evidence="3" id="KW-1185">Reference proteome</keyword>
<dbReference type="AlphaFoldDB" id="A0A0D2J886"/>
<dbReference type="STRING" id="145388.A0A0D2J886"/>
<dbReference type="OrthoDB" id="10264829at2759"/>
<keyword evidence="1" id="KW-1133">Transmembrane helix</keyword>